<gene>
    <name evidence="6" type="ORF">E5676_scaffold280G00330</name>
</gene>
<dbReference type="InterPro" id="IPR036881">
    <property type="entry name" value="Glyco_hydro_3_C_sf"/>
</dbReference>
<dbReference type="InterPro" id="IPR001764">
    <property type="entry name" value="Glyco_hydro_3_N"/>
</dbReference>
<dbReference type="InterPro" id="IPR036962">
    <property type="entry name" value="Glyco_hydro_3_N_sf"/>
</dbReference>
<dbReference type="GO" id="GO:0009251">
    <property type="term" value="P:glucan catabolic process"/>
    <property type="evidence" value="ECO:0007669"/>
    <property type="project" value="TreeGrafter"/>
</dbReference>
<evidence type="ECO:0000313" key="6">
    <source>
        <dbReference type="EMBL" id="TYK02625.1"/>
    </source>
</evidence>
<dbReference type="PANTHER" id="PTHR30620">
    <property type="entry name" value="PERIPLASMIC BETA-GLUCOSIDASE-RELATED"/>
    <property type="match status" value="1"/>
</dbReference>
<dbReference type="Gene3D" id="3.40.50.1700">
    <property type="entry name" value="Glycoside hydrolase family 3 C-terminal domain"/>
    <property type="match status" value="1"/>
</dbReference>
<dbReference type="EMBL" id="SSTD01015500">
    <property type="protein sequence ID" value="TYK02625.1"/>
    <property type="molecule type" value="Genomic_DNA"/>
</dbReference>
<proteinExistence type="predicted"/>
<accession>A0A5D3BU50</accession>
<evidence type="ECO:0000259" key="4">
    <source>
        <dbReference type="Pfam" id="PF00933"/>
    </source>
</evidence>
<dbReference type="InterPro" id="IPR017853">
    <property type="entry name" value="GH"/>
</dbReference>
<evidence type="ECO:0000313" key="7">
    <source>
        <dbReference type="Proteomes" id="UP000321947"/>
    </source>
</evidence>
<feature type="chain" id="PRO_5022682541" evidence="3">
    <location>
        <begin position="17"/>
        <end position="395"/>
    </location>
</feature>
<dbReference type="Proteomes" id="UP000321947">
    <property type="component" value="Unassembled WGS sequence"/>
</dbReference>
<evidence type="ECO:0000256" key="2">
    <source>
        <dbReference type="ARBA" id="ARBA00023295"/>
    </source>
</evidence>
<dbReference type="PANTHER" id="PTHR30620:SF77">
    <property type="entry name" value="LYSOSOMAL BETA GLUCOSIDASE-LIKE"/>
    <property type="match status" value="1"/>
</dbReference>
<dbReference type="SUPFAM" id="SSF51445">
    <property type="entry name" value="(Trans)glycosidases"/>
    <property type="match status" value="1"/>
</dbReference>
<sequence>MKVMVVLLCCWAALVAVDEDYVMYKDPIQPLNIRIKDLMDRMTLADKVGQMAQLDSSAITPEIIRDYSIGSVLSSGGSTPSLKATAQEWIAMVNSFQQATLSSRLGIPIMYGIDAVHGHNGVYNATVFPHNLGWEPELLRRIGAATGKEVRGTGIDYVFAPCIARSKIGNGAKMHSNHELVVDFLKNSLNFRIIDPAHSNYTFSILSGVQDGIDMNAIPMSRINDAVRRILRVEFMMDLFENPLADDRSVNELGSQEHKDLATEAVRKSLVLLKNVENADEPVLPLSKKAPKILVAGTHANNLGYQCSGRTITRQGLRGNNLTTGTTILEAVKKTVDPNTEVIYNVNPTTDYVKANNFSYAIFIVGETPSAESKGDNLNLTIAEGGSDTIQNVCN</sequence>
<feature type="domain" description="Glycoside hydrolase family 3 C-terminal" evidence="5">
    <location>
        <begin position="270"/>
        <end position="394"/>
    </location>
</feature>
<keyword evidence="2" id="KW-0326">Glycosidase</keyword>
<dbReference type="SUPFAM" id="SSF52279">
    <property type="entry name" value="Beta-D-glucan exohydrolase, C-terminal domain"/>
    <property type="match status" value="1"/>
</dbReference>
<dbReference type="InterPro" id="IPR051915">
    <property type="entry name" value="Cellulose_Degrad_GH3"/>
</dbReference>
<dbReference type="Gene3D" id="3.20.20.300">
    <property type="entry name" value="Glycoside hydrolase, family 3, N-terminal domain"/>
    <property type="match status" value="2"/>
</dbReference>
<dbReference type="GO" id="GO:0008422">
    <property type="term" value="F:beta-glucosidase activity"/>
    <property type="evidence" value="ECO:0007669"/>
    <property type="project" value="TreeGrafter"/>
</dbReference>
<feature type="signal peptide" evidence="3">
    <location>
        <begin position="1"/>
        <end position="16"/>
    </location>
</feature>
<keyword evidence="1" id="KW-0378">Hydrolase</keyword>
<reference evidence="6 7" key="1">
    <citation type="submission" date="2019-08" db="EMBL/GenBank/DDBJ databases">
        <title>Draft genome sequences of two oriental melons (Cucumis melo L. var makuwa).</title>
        <authorList>
            <person name="Kwon S.-Y."/>
        </authorList>
    </citation>
    <scope>NUCLEOTIDE SEQUENCE [LARGE SCALE GENOMIC DNA]</scope>
    <source>
        <strain evidence="7">cv. Chang Bougi</strain>
        <tissue evidence="6">Leaf</tissue>
    </source>
</reference>
<dbReference type="Pfam" id="PF01915">
    <property type="entry name" value="Glyco_hydro_3_C"/>
    <property type="match status" value="1"/>
</dbReference>
<feature type="domain" description="Glycoside hydrolase family 3 N-terminal" evidence="4">
    <location>
        <begin position="43"/>
        <end position="164"/>
    </location>
</feature>
<evidence type="ECO:0000256" key="1">
    <source>
        <dbReference type="ARBA" id="ARBA00022801"/>
    </source>
</evidence>
<evidence type="ECO:0000256" key="3">
    <source>
        <dbReference type="SAM" id="SignalP"/>
    </source>
</evidence>
<name>A0A5D3BU50_CUCMM</name>
<keyword evidence="3" id="KW-0732">Signal</keyword>
<dbReference type="AlphaFoldDB" id="A0A5D3BU50"/>
<comment type="caution">
    <text evidence="6">The sequence shown here is derived from an EMBL/GenBank/DDBJ whole genome shotgun (WGS) entry which is preliminary data.</text>
</comment>
<dbReference type="InterPro" id="IPR002772">
    <property type="entry name" value="Glyco_hydro_3_C"/>
</dbReference>
<organism evidence="6 7">
    <name type="scientific">Cucumis melo var. makuwa</name>
    <name type="common">Oriental melon</name>
    <dbReference type="NCBI Taxonomy" id="1194695"/>
    <lineage>
        <taxon>Eukaryota</taxon>
        <taxon>Viridiplantae</taxon>
        <taxon>Streptophyta</taxon>
        <taxon>Embryophyta</taxon>
        <taxon>Tracheophyta</taxon>
        <taxon>Spermatophyta</taxon>
        <taxon>Magnoliopsida</taxon>
        <taxon>eudicotyledons</taxon>
        <taxon>Gunneridae</taxon>
        <taxon>Pentapetalae</taxon>
        <taxon>rosids</taxon>
        <taxon>fabids</taxon>
        <taxon>Cucurbitales</taxon>
        <taxon>Cucurbitaceae</taxon>
        <taxon>Benincaseae</taxon>
        <taxon>Cucumis</taxon>
    </lineage>
</organism>
<dbReference type="Pfam" id="PF00933">
    <property type="entry name" value="Glyco_hydro_3"/>
    <property type="match status" value="1"/>
</dbReference>
<evidence type="ECO:0000259" key="5">
    <source>
        <dbReference type="Pfam" id="PF01915"/>
    </source>
</evidence>
<protein>
    <submittedName>
        <fullName evidence="6">Lysosomal beta glucosidase-like</fullName>
    </submittedName>
</protein>